<dbReference type="InterPro" id="IPR000326">
    <property type="entry name" value="PAP2/HPO"/>
</dbReference>
<dbReference type="Pfam" id="PF01569">
    <property type="entry name" value="PAP2"/>
    <property type="match status" value="1"/>
</dbReference>
<proteinExistence type="predicted"/>
<sequence length="209" mass="22704">MWKIDPWTVYSNVGDAAVTLPVAIVCAIWIAKTDLRLALRWALTLSLGMLPVGASKIVYYAWDISLPLAHFRVISGHTMLSTAVWAVALALQLKWWRLPAFPGIAAGLLLGALTGASRVHGHSHSVAEVLVGWVIGMIAATVFLRTALQVEYKPVRPVWSTFALLAVSTLAYGHTAPFQDLIEENSAALKENTPSLVCALSRVRSRVHS</sequence>
<dbReference type="Gene3D" id="1.20.144.10">
    <property type="entry name" value="Phosphatidic acid phosphatase type 2/haloperoxidase"/>
    <property type="match status" value="1"/>
</dbReference>
<feature type="domain" description="Phosphatidic acid phosphatase type 2/haloperoxidase" evidence="2">
    <location>
        <begin position="74"/>
        <end position="146"/>
    </location>
</feature>
<dbReference type="Proteomes" id="UP001481677">
    <property type="component" value="Unassembled WGS sequence"/>
</dbReference>
<evidence type="ECO:0000259" key="2">
    <source>
        <dbReference type="Pfam" id="PF01569"/>
    </source>
</evidence>
<keyword evidence="6" id="KW-1185">Reference proteome</keyword>
<dbReference type="EMBL" id="VOQS01000003">
    <property type="protein sequence ID" value="TXC82787.1"/>
    <property type="molecule type" value="Genomic_DNA"/>
</dbReference>
<accession>A0A5C6VC31</accession>
<feature type="transmembrane region" description="Helical" evidence="1">
    <location>
        <begin position="74"/>
        <end position="91"/>
    </location>
</feature>
<evidence type="ECO:0000313" key="6">
    <source>
        <dbReference type="Proteomes" id="UP001481677"/>
    </source>
</evidence>
<reference evidence="3 6" key="3">
    <citation type="submission" date="2024-01" db="EMBL/GenBank/DDBJ databases">
        <title>The diversity of rhizobia nodulating Mimosa spp. in eleven states of Brazil covering several biomes is determined by host plant, location, and edaphic factors.</title>
        <authorList>
            <person name="Rouws L."/>
            <person name="Barauna A."/>
            <person name="Beukes C."/>
            <person name="De Faria S.M."/>
            <person name="Gross E."/>
            <person name="Dos Reis Junior F.B."/>
            <person name="Simon M."/>
            <person name="Maluk M."/>
            <person name="Odee D.W."/>
            <person name="Kenicer G."/>
            <person name="Young J.P.W."/>
            <person name="Reis V.M."/>
            <person name="Zilli J."/>
            <person name="James E.K."/>
        </authorList>
    </citation>
    <scope>NUCLEOTIDE SEQUENCE [LARGE SCALE GENOMIC DNA]</scope>
    <source>
        <strain evidence="3 6">JPY530</strain>
    </source>
</reference>
<gene>
    <name evidence="4" type="ORF">FRZ40_20340</name>
    <name evidence="3" type="ORF">V4C56_25385</name>
</gene>
<evidence type="ECO:0000313" key="3">
    <source>
        <dbReference type="EMBL" id="MEM5342943.1"/>
    </source>
</evidence>
<keyword evidence="1" id="KW-0472">Membrane</keyword>
<dbReference type="CDD" id="cd01610">
    <property type="entry name" value="PAP2_like"/>
    <property type="match status" value="1"/>
</dbReference>
<reference evidence="4" key="2">
    <citation type="submission" date="2019-08" db="EMBL/GenBank/DDBJ databases">
        <authorList>
            <person name="Im W.-T."/>
        </authorList>
    </citation>
    <scope>NUCLEOTIDE SEQUENCE</scope>
    <source>
        <strain evidence="4">NF 2-5-3</strain>
    </source>
</reference>
<name>A0A5C6VC31_9BURK</name>
<dbReference type="RefSeq" id="WP_147235378.1">
    <property type="nucleotide sequence ID" value="NZ_JAZHFZ010000020.1"/>
</dbReference>
<keyword evidence="1" id="KW-1133">Transmembrane helix</keyword>
<feature type="transmembrane region" description="Helical" evidence="1">
    <location>
        <begin position="12"/>
        <end position="31"/>
    </location>
</feature>
<dbReference type="AlphaFoldDB" id="A0A5C6VC31"/>
<protein>
    <submittedName>
        <fullName evidence="4">Phosphatase PAP2 family protein</fullName>
    </submittedName>
</protein>
<evidence type="ECO:0000313" key="5">
    <source>
        <dbReference type="Proteomes" id="UP000321776"/>
    </source>
</evidence>
<feature type="transmembrane region" description="Helical" evidence="1">
    <location>
        <begin position="98"/>
        <end position="117"/>
    </location>
</feature>
<dbReference type="Proteomes" id="UP000321776">
    <property type="component" value="Unassembled WGS sequence"/>
</dbReference>
<evidence type="ECO:0000313" key="4">
    <source>
        <dbReference type="EMBL" id="TXC82787.1"/>
    </source>
</evidence>
<feature type="transmembrane region" description="Helical" evidence="1">
    <location>
        <begin position="129"/>
        <end position="148"/>
    </location>
</feature>
<comment type="caution">
    <text evidence="4">The sequence shown here is derived from an EMBL/GenBank/DDBJ whole genome shotgun (WGS) entry which is preliminary data.</text>
</comment>
<dbReference type="EMBL" id="JAZHGA010000020">
    <property type="protein sequence ID" value="MEM5342943.1"/>
    <property type="molecule type" value="Genomic_DNA"/>
</dbReference>
<dbReference type="InterPro" id="IPR036938">
    <property type="entry name" value="PAP2/HPO_sf"/>
</dbReference>
<organism evidence="4 5">
    <name type="scientific">Paraburkholderia azotifigens</name>
    <dbReference type="NCBI Taxonomy" id="2057004"/>
    <lineage>
        <taxon>Bacteria</taxon>
        <taxon>Pseudomonadati</taxon>
        <taxon>Pseudomonadota</taxon>
        <taxon>Betaproteobacteria</taxon>
        <taxon>Burkholderiales</taxon>
        <taxon>Burkholderiaceae</taxon>
        <taxon>Paraburkholderia</taxon>
    </lineage>
</organism>
<dbReference type="SUPFAM" id="SSF48317">
    <property type="entry name" value="Acid phosphatase/Vanadium-dependent haloperoxidase"/>
    <property type="match status" value="1"/>
</dbReference>
<keyword evidence="1" id="KW-0812">Transmembrane</keyword>
<evidence type="ECO:0000256" key="1">
    <source>
        <dbReference type="SAM" id="Phobius"/>
    </source>
</evidence>
<reference evidence="4 5" key="1">
    <citation type="journal article" date="2018" name="Int. J. Syst. Evol. Microbiol.">
        <title>Paraburkholderia azotifigens sp. nov., a nitrogen-fixing bacterium isolated from paddy soil.</title>
        <authorList>
            <person name="Choi G.M."/>
            <person name="Im W.T."/>
        </authorList>
    </citation>
    <scope>NUCLEOTIDE SEQUENCE [LARGE SCALE GENOMIC DNA]</scope>
    <source>
        <strain evidence="4 5">NF 2-5-3</strain>
    </source>
</reference>
<feature type="transmembrane region" description="Helical" evidence="1">
    <location>
        <begin position="38"/>
        <end position="62"/>
    </location>
</feature>